<reference evidence="3 4" key="1">
    <citation type="submission" date="2024-05" db="EMBL/GenBank/DDBJ databases">
        <title>Genetic variation in Jamaican populations of the coffee berry borer (Hypothenemus hampei).</title>
        <authorList>
            <person name="Errbii M."/>
            <person name="Myrie A."/>
        </authorList>
    </citation>
    <scope>NUCLEOTIDE SEQUENCE [LARGE SCALE GENOMIC DNA]</scope>
    <source>
        <strain evidence="3">JA-Hopewell-2020-01-JO</strain>
        <tissue evidence="3">Whole body</tissue>
    </source>
</reference>
<evidence type="ECO:0000313" key="4">
    <source>
        <dbReference type="Proteomes" id="UP001566132"/>
    </source>
</evidence>
<keyword evidence="1" id="KW-0175">Coiled coil</keyword>
<protein>
    <submittedName>
        <fullName evidence="3">Uncharacterized protein</fullName>
    </submittedName>
</protein>
<organism evidence="3 4">
    <name type="scientific">Hypothenemus hampei</name>
    <name type="common">Coffee berry borer</name>
    <dbReference type="NCBI Taxonomy" id="57062"/>
    <lineage>
        <taxon>Eukaryota</taxon>
        <taxon>Metazoa</taxon>
        <taxon>Ecdysozoa</taxon>
        <taxon>Arthropoda</taxon>
        <taxon>Hexapoda</taxon>
        <taxon>Insecta</taxon>
        <taxon>Pterygota</taxon>
        <taxon>Neoptera</taxon>
        <taxon>Endopterygota</taxon>
        <taxon>Coleoptera</taxon>
        <taxon>Polyphaga</taxon>
        <taxon>Cucujiformia</taxon>
        <taxon>Curculionidae</taxon>
        <taxon>Scolytinae</taxon>
        <taxon>Hypothenemus</taxon>
    </lineage>
</organism>
<comment type="caution">
    <text evidence="3">The sequence shown here is derived from an EMBL/GenBank/DDBJ whole genome shotgun (WGS) entry which is preliminary data.</text>
</comment>
<evidence type="ECO:0000313" key="3">
    <source>
        <dbReference type="EMBL" id="KAL1487810.1"/>
    </source>
</evidence>
<evidence type="ECO:0000256" key="2">
    <source>
        <dbReference type="SAM" id="MobiDB-lite"/>
    </source>
</evidence>
<gene>
    <name evidence="3" type="ORF">ABEB36_015565</name>
</gene>
<evidence type="ECO:0000256" key="1">
    <source>
        <dbReference type="SAM" id="Coils"/>
    </source>
</evidence>
<dbReference type="Proteomes" id="UP001566132">
    <property type="component" value="Unassembled WGS sequence"/>
</dbReference>
<feature type="compositionally biased region" description="Basic and acidic residues" evidence="2">
    <location>
        <begin position="94"/>
        <end position="103"/>
    </location>
</feature>
<feature type="region of interest" description="Disordered" evidence="2">
    <location>
        <begin position="1"/>
        <end position="122"/>
    </location>
</feature>
<dbReference type="AlphaFoldDB" id="A0ABD1E0E9"/>
<name>A0ABD1E0E9_HYPHA</name>
<feature type="coiled-coil region" evidence="1">
    <location>
        <begin position="181"/>
        <end position="208"/>
    </location>
</feature>
<accession>A0ABD1E0E9</accession>
<dbReference type="EMBL" id="JBDJPC010000018">
    <property type="protein sequence ID" value="KAL1487810.1"/>
    <property type="molecule type" value="Genomic_DNA"/>
</dbReference>
<keyword evidence="4" id="KW-1185">Reference proteome</keyword>
<sequence length="295" mass="32820">MEYRGASEVEPQASVHIDASGRRIEGESGDGVAQAASLGEDPEVVVILDDSIHPAQEPAKPEPSSNSVDDTKKGTKKTGSNRGTPRVYPQNPKEQTKRTREETTPPQELQKRKKDGVKSKTPTKVVIKNKTLQEAINDLMNIINCQYTTDVELKTVVKEIMDKAKQPLSSPSGSGSPQCRCGILEEEVEALKKENKDLYEANVLLKKMTYDKVDKLQAAINKTGLLNSSPHKKVINKKLSNPQKNYNAIYDIIGLQWPEECYKIVKMEKPVGEINNKIILLTRESIDEGNWGQQL</sequence>
<proteinExistence type="predicted"/>